<keyword evidence="1" id="KW-1133">Transmembrane helix</keyword>
<dbReference type="Proteomes" id="UP000649604">
    <property type="component" value="Unassembled WGS sequence"/>
</dbReference>
<evidence type="ECO:0000256" key="1">
    <source>
        <dbReference type="SAM" id="Phobius"/>
    </source>
</evidence>
<evidence type="ECO:0000313" key="3">
    <source>
        <dbReference type="EMBL" id="MBD3325820.1"/>
    </source>
</evidence>
<evidence type="ECO:0000259" key="2">
    <source>
        <dbReference type="Pfam" id="PF03703"/>
    </source>
</evidence>
<protein>
    <submittedName>
        <fullName evidence="3">PH domain-containing protein</fullName>
    </submittedName>
</protein>
<feature type="domain" description="YdbS-like PH" evidence="2">
    <location>
        <begin position="46"/>
        <end position="102"/>
    </location>
</feature>
<dbReference type="AlphaFoldDB" id="A0A9D5JXB2"/>
<feature type="transmembrane region" description="Helical" evidence="1">
    <location>
        <begin position="23"/>
        <end position="43"/>
    </location>
</feature>
<sequence length="136" mass="15911">MSQEQIFYAGKIPFKAVHFSHGILWMLLWGWNIGLVLSWWHMLGKRITITSQRVAVTQGIFAQRVEEVEYYRVHDTTHQYDGLLQRLVGVGTITLFSDDATAPTLSFIIPNPEYSREQIRRGVNRERQKMKTIQFD</sequence>
<dbReference type="EMBL" id="WJJP01000475">
    <property type="protein sequence ID" value="MBD3325820.1"/>
    <property type="molecule type" value="Genomic_DNA"/>
</dbReference>
<organism evidence="3 4">
    <name type="scientific">candidate division KSB3 bacterium</name>
    <dbReference type="NCBI Taxonomy" id="2044937"/>
    <lineage>
        <taxon>Bacteria</taxon>
        <taxon>candidate division KSB3</taxon>
    </lineage>
</organism>
<dbReference type="InterPro" id="IPR005182">
    <property type="entry name" value="YdbS-like_PH"/>
</dbReference>
<comment type="caution">
    <text evidence="3">The sequence shown here is derived from an EMBL/GenBank/DDBJ whole genome shotgun (WGS) entry which is preliminary data.</text>
</comment>
<keyword evidence="1" id="KW-0472">Membrane</keyword>
<evidence type="ECO:0000313" key="4">
    <source>
        <dbReference type="Proteomes" id="UP000649604"/>
    </source>
</evidence>
<accession>A0A9D5JXB2</accession>
<proteinExistence type="predicted"/>
<name>A0A9D5JXB2_9BACT</name>
<dbReference type="Pfam" id="PF03703">
    <property type="entry name" value="bPH_2"/>
    <property type="match status" value="1"/>
</dbReference>
<gene>
    <name evidence="3" type="ORF">GF339_14640</name>
</gene>
<keyword evidence="1" id="KW-0812">Transmembrane</keyword>
<reference evidence="3" key="1">
    <citation type="submission" date="2019-11" db="EMBL/GenBank/DDBJ databases">
        <title>Microbial mats filling the niche in hypersaline microbial mats.</title>
        <authorList>
            <person name="Wong H.L."/>
            <person name="Macleod F.I."/>
            <person name="White R.A. III"/>
            <person name="Burns B.P."/>
        </authorList>
    </citation>
    <scope>NUCLEOTIDE SEQUENCE</scope>
    <source>
        <strain evidence="3">Rbin_158</strain>
    </source>
</reference>